<evidence type="ECO:0000256" key="1">
    <source>
        <dbReference type="ARBA" id="ARBA00022840"/>
    </source>
</evidence>
<proteinExistence type="inferred from homology"/>
<dbReference type="GO" id="GO:0050567">
    <property type="term" value="F:glutaminyl-tRNA synthase (glutamine-hydrolyzing) activity"/>
    <property type="evidence" value="ECO:0007669"/>
    <property type="project" value="UniProtKB-UniRule"/>
</dbReference>
<keyword evidence="2" id="KW-0436">Ligase</keyword>
<dbReference type="PANTHER" id="PTHR15004">
    <property type="entry name" value="GLUTAMYL-TRNA(GLN) AMIDOTRANSFERASE SUBUNIT C, MITOCHONDRIAL"/>
    <property type="match status" value="1"/>
</dbReference>
<dbReference type="InterPro" id="IPR036113">
    <property type="entry name" value="Asp/Glu-ADT_sf_sub_c"/>
</dbReference>
<dbReference type="OrthoDB" id="9813938at2"/>
<comment type="subunit">
    <text evidence="2">Heterotrimer of A, B and C subunits.</text>
</comment>
<dbReference type="RefSeq" id="WP_073376251.1">
    <property type="nucleotide sequence ID" value="NZ_FQXS01000013.1"/>
</dbReference>
<evidence type="ECO:0000256" key="2">
    <source>
        <dbReference type="HAMAP-Rule" id="MF_00122"/>
    </source>
</evidence>
<name>A0A1M5WK59_9BACT</name>
<keyword evidence="4" id="KW-1185">Reference proteome</keyword>
<evidence type="ECO:0000313" key="4">
    <source>
        <dbReference type="Proteomes" id="UP000184139"/>
    </source>
</evidence>
<dbReference type="GO" id="GO:0050566">
    <property type="term" value="F:asparaginyl-tRNA synthase (glutamine-hydrolyzing) activity"/>
    <property type="evidence" value="ECO:0007669"/>
    <property type="project" value="RHEA"/>
</dbReference>
<keyword evidence="1 2" id="KW-0067">ATP-binding</keyword>
<gene>
    <name evidence="2" type="primary">gatC</name>
    <name evidence="3" type="ORF">SAMN02745124_02365</name>
</gene>
<dbReference type="AlphaFoldDB" id="A0A1M5WK59"/>
<organism evidence="3 4">
    <name type="scientific">Desulfofustis glycolicus DSM 9705</name>
    <dbReference type="NCBI Taxonomy" id="1121409"/>
    <lineage>
        <taxon>Bacteria</taxon>
        <taxon>Pseudomonadati</taxon>
        <taxon>Thermodesulfobacteriota</taxon>
        <taxon>Desulfobulbia</taxon>
        <taxon>Desulfobulbales</taxon>
        <taxon>Desulfocapsaceae</taxon>
        <taxon>Desulfofustis</taxon>
    </lineage>
</organism>
<dbReference type="EMBL" id="FQXS01000013">
    <property type="protein sequence ID" value="SHH87980.1"/>
    <property type="molecule type" value="Genomic_DNA"/>
</dbReference>
<comment type="catalytic activity">
    <reaction evidence="2">
        <text>L-glutamyl-tRNA(Gln) + L-glutamine + ATP + H2O = L-glutaminyl-tRNA(Gln) + L-glutamate + ADP + phosphate + H(+)</text>
        <dbReference type="Rhea" id="RHEA:17521"/>
        <dbReference type="Rhea" id="RHEA-COMP:9681"/>
        <dbReference type="Rhea" id="RHEA-COMP:9684"/>
        <dbReference type="ChEBI" id="CHEBI:15377"/>
        <dbReference type="ChEBI" id="CHEBI:15378"/>
        <dbReference type="ChEBI" id="CHEBI:29985"/>
        <dbReference type="ChEBI" id="CHEBI:30616"/>
        <dbReference type="ChEBI" id="CHEBI:43474"/>
        <dbReference type="ChEBI" id="CHEBI:58359"/>
        <dbReference type="ChEBI" id="CHEBI:78520"/>
        <dbReference type="ChEBI" id="CHEBI:78521"/>
        <dbReference type="ChEBI" id="CHEBI:456216"/>
    </reaction>
</comment>
<dbReference type="GO" id="GO:0005524">
    <property type="term" value="F:ATP binding"/>
    <property type="evidence" value="ECO:0007669"/>
    <property type="project" value="UniProtKB-KW"/>
</dbReference>
<dbReference type="GO" id="GO:0006450">
    <property type="term" value="P:regulation of translational fidelity"/>
    <property type="evidence" value="ECO:0007669"/>
    <property type="project" value="InterPro"/>
</dbReference>
<sequence>MKISQQEVEHVAHLARLHLSREELQTMTGQLDTILSYVAKLDELDTRDVEPTTHALSVTNAFREDAVKPSLTQREALANAPQHNEESFMVPRVL</sequence>
<comment type="similarity">
    <text evidence="2">Belongs to the GatC family.</text>
</comment>
<keyword evidence="2" id="KW-0547">Nucleotide-binding</keyword>
<dbReference type="PANTHER" id="PTHR15004:SF0">
    <property type="entry name" value="GLUTAMYL-TRNA(GLN) AMIDOTRANSFERASE SUBUNIT C, MITOCHONDRIAL"/>
    <property type="match status" value="1"/>
</dbReference>
<dbReference type="HAMAP" id="MF_00122">
    <property type="entry name" value="GatC"/>
    <property type="match status" value="1"/>
</dbReference>
<dbReference type="Pfam" id="PF02686">
    <property type="entry name" value="GatC"/>
    <property type="match status" value="1"/>
</dbReference>
<keyword evidence="3" id="KW-0808">Transferase</keyword>
<dbReference type="Proteomes" id="UP000184139">
    <property type="component" value="Unassembled WGS sequence"/>
</dbReference>
<accession>A0A1M5WK59</accession>
<reference evidence="3 4" key="1">
    <citation type="submission" date="2016-11" db="EMBL/GenBank/DDBJ databases">
        <authorList>
            <person name="Jaros S."/>
            <person name="Januszkiewicz K."/>
            <person name="Wedrychowicz H."/>
        </authorList>
    </citation>
    <scope>NUCLEOTIDE SEQUENCE [LARGE SCALE GENOMIC DNA]</scope>
    <source>
        <strain evidence="3 4">DSM 9705</strain>
    </source>
</reference>
<dbReference type="SUPFAM" id="SSF141000">
    <property type="entry name" value="Glu-tRNAGln amidotransferase C subunit"/>
    <property type="match status" value="1"/>
</dbReference>
<keyword evidence="2" id="KW-0648">Protein biosynthesis</keyword>
<comment type="function">
    <text evidence="2">Allows the formation of correctly charged Asn-tRNA(Asn) or Gln-tRNA(Gln) through the transamidation of misacylated Asp-tRNA(Asn) or Glu-tRNA(Gln) in organisms which lack either or both of asparaginyl-tRNA or glutaminyl-tRNA synthetases. The reaction takes place in the presence of glutamine and ATP through an activated phospho-Asp-tRNA(Asn) or phospho-Glu-tRNA(Gln).</text>
</comment>
<evidence type="ECO:0000313" key="3">
    <source>
        <dbReference type="EMBL" id="SHH87980.1"/>
    </source>
</evidence>
<protein>
    <recommendedName>
        <fullName evidence="2">Aspartyl/glutamyl-tRNA(Asn/Gln) amidotransferase subunit C</fullName>
        <shortName evidence="2">Asp/Glu-ADT subunit C</shortName>
        <ecNumber evidence="2">6.3.5.-</ecNumber>
    </recommendedName>
</protein>
<dbReference type="Gene3D" id="1.10.20.60">
    <property type="entry name" value="Glu-tRNAGln amidotransferase C subunit, N-terminal domain"/>
    <property type="match status" value="1"/>
</dbReference>
<dbReference type="GO" id="GO:0006412">
    <property type="term" value="P:translation"/>
    <property type="evidence" value="ECO:0007669"/>
    <property type="project" value="UniProtKB-UniRule"/>
</dbReference>
<dbReference type="InterPro" id="IPR003837">
    <property type="entry name" value="GatC"/>
</dbReference>
<dbReference type="NCBIfam" id="TIGR00135">
    <property type="entry name" value="gatC"/>
    <property type="match status" value="1"/>
</dbReference>
<comment type="catalytic activity">
    <reaction evidence="2">
        <text>L-aspartyl-tRNA(Asn) + L-glutamine + ATP + H2O = L-asparaginyl-tRNA(Asn) + L-glutamate + ADP + phosphate + 2 H(+)</text>
        <dbReference type="Rhea" id="RHEA:14513"/>
        <dbReference type="Rhea" id="RHEA-COMP:9674"/>
        <dbReference type="Rhea" id="RHEA-COMP:9677"/>
        <dbReference type="ChEBI" id="CHEBI:15377"/>
        <dbReference type="ChEBI" id="CHEBI:15378"/>
        <dbReference type="ChEBI" id="CHEBI:29985"/>
        <dbReference type="ChEBI" id="CHEBI:30616"/>
        <dbReference type="ChEBI" id="CHEBI:43474"/>
        <dbReference type="ChEBI" id="CHEBI:58359"/>
        <dbReference type="ChEBI" id="CHEBI:78515"/>
        <dbReference type="ChEBI" id="CHEBI:78516"/>
        <dbReference type="ChEBI" id="CHEBI:456216"/>
    </reaction>
</comment>
<dbReference type="STRING" id="1121409.SAMN02745124_02365"/>
<dbReference type="EC" id="6.3.5.-" evidence="2"/>
<dbReference type="GO" id="GO:0070681">
    <property type="term" value="P:glutaminyl-tRNAGln biosynthesis via transamidation"/>
    <property type="evidence" value="ECO:0007669"/>
    <property type="project" value="TreeGrafter"/>
</dbReference>
<dbReference type="GO" id="GO:0016740">
    <property type="term" value="F:transferase activity"/>
    <property type="evidence" value="ECO:0007669"/>
    <property type="project" value="UniProtKB-KW"/>
</dbReference>